<protein>
    <recommendedName>
        <fullName evidence="3">Methyltransferase</fullName>
        <ecNumber evidence="3">2.1.1.-</ecNumber>
    </recommendedName>
</protein>
<dbReference type="Gene3D" id="3.40.50.150">
    <property type="entry name" value="Vaccinia Virus protein VP39"/>
    <property type="match status" value="1"/>
</dbReference>
<feature type="domain" description="DNA methylase N-4/N-6" evidence="4">
    <location>
        <begin position="25"/>
        <end position="292"/>
    </location>
</feature>
<name>A0A1H3MVW0_9GAMM</name>
<dbReference type="InterPro" id="IPR001091">
    <property type="entry name" value="RM_Methyltransferase"/>
</dbReference>
<dbReference type="Proteomes" id="UP000199035">
    <property type="component" value="Unassembled WGS sequence"/>
</dbReference>
<dbReference type="InterPro" id="IPR002941">
    <property type="entry name" value="DNA_methylase_N4/N6"/>
</dbReference>
<dbReference type="InterPro" id="IPR029063">
    <property type="entry name" value="SAM-dependent_MTases_sf"/>
</dbReference>
<evidence type="ECO:0000256" key="2">
    <source>
        <dbReference type="ARBA" id="ARBA00022679"/>
    </source>
</evidence>
<comment type="similarity">
    <text evidence="3">Belongs to the N(4)/N(6)-methyltransferase family.</text>
</comment>
<dbReference type="RefSeq" id="WP_092692550.1">
    <property type="nucleotide sequence ID" value="NZ_FNPK01000032.1"/>
</dbReference>
<sequence>MESVLDQVIQGDCIELIKELPSDYVHLILSDIPYGIGMDDWDVLHDNTNNAYMGTSPAQIKAGAVFKKRGKPINGWSEADRAIPRQYYEWCSKWAPEWYRTVKPGGSVFIFAGRRYAHRCISAMEDSGFTFKDMFSWVRDKAPHRAQRVSVVYEKRQDLVNAKKWEGWRVGNLRPTFEPVLWFQKPYKIGGTLADNILQHGVGAYNQDAFLKYVDTPDNIISASFRKRESGLHPTQKPIDLMKCLIELTTQADQIVLDPFCGSGTTLVAAKELNRRYIGMEQSSEYYKTSKERLEYQLL</sequence>
<evidence type="ECO:0000313" key="6">
    <source>
        <dbReference type="Proteomes" id="UP000199035"/>
    </source>
</evidence>
<dbReference type="Pfam" id="PF01555">
    <property type="entry name" value="N6_N4_Mtase"/>
    <property type="match status" value="1"/>
</dbReference>
<dbReference type="EC" id="2.1.1.-" evidence="3"/>
<evidence type="ECO:0000256" key="1">
    <source>
        <dbReference type="ARBA" id="ARBA00022603"/>
    </source>
</evidence>
<evidence type="ECO:0000313" key="5">
    <source>
        <dbReference type="EMBL" id="SDY80831.1"/>
    </source>
</evidence>
<dbReference type="PANTHER" id="PTHR13370">
    <property type="entry name" value="RNA METHYLASE-RELATED"/>
    <property type="match status" value="1"/>
</dbReference>
<dbReference type="GO" id="GO:0005737">
    <property type="term" value="C:cytoplasm"/>
    <property type="evidence" value="ECO:0007669"/>
    <property type="project" value="TreeGrafter"/>
</dbReference>
<organism evidence="5 6">
    <name type="scientific">Acinetobacter kyonggiensis</name>
    <dbReference type="NCBI Taxonomy" id="595670"/>
    <lineage>
        <taxon>Bacteria</taxon>
        <taxon>Pseudomonadati</taxon>
        <taxon>Pseudomonadota</taxon>
        <taxon>Gammaproteobacteria</taxon>
        <taxon>Moraxellales</taxon>
        <taxon>Moraxellaceae</taxon>
        <taxon>Acinetobacter</taxon>
    </lineage>
</organism>
<keyword evidence="2 5" id="KW-0808">Transferase</keyword>
<dbReference type="PRINTS" id="PR00508">
    <property type="entry name" value="S21N4MTFRASE"/>
</dbReference>
<dbReference type="SUPFAM" id="SSF53335">
    <property type="entry name" value="S-adenosyl-L-methionine-dependent methyltransferases"/>
    <property type="match status" value="1"/>
</dbReference>
<dbReference type="AlphaFoldDB" id="A0A1H3MVW0"/>
<dbReference type="PANTHER" id="PTHR13370:SF3">
    <property type="entry name" value="TRNA (GUANINE(10)-N2)-METHYLTRANSFERASE HOMOLOG"/>
    <property type="match status" value="1"/>
</dbReference>
<dbReference type="GO" id="GO:0032259">
    <property type="term" value="P:methylation"/>
    <property type="evidence" value="ECO:0007669"/>
    <property type="project" value="UniProtKB-KW"/>
</dbReference>
<evidence type="ECO:0000256" key="3">
    <source>
        <dbReference type="RuleBase" id="RU362026"/>
    </source>
</evidence>
<accession>A0A1H3MVW0</accession>
<reference evidence="6" key="1">
    <citation type="submission" date="2016-10" db="EMBL/GenBank/DDBJ databases">
        <authorList>
            <person name="Varghese N."/>
            <person name="Submissions S."/>
        </authorList>
    </citation>
    <scope>NUCLEOTIDE SEQUENCE [LARGE SCALE GENOMIC DNA]</scope>
    <source>
        <strain evidence="6">ANC 5109</strain>
    </source>
</reference>
<evidence type="ECO:0000259" key="4">
    <source>
        <dbReference type="Pfam" id="PF01555"/>
    </source>
</evidence>
<dbReference type="STRING" id="595670.SAMN05421643_13219"/>
<dbReference type="EMBL" id="FNPK01000032">
    <property type="protein sequence ID" value="SDY80831.1"/>
    <property type="molecule type" value="Genomic_DNA"/>
</dbReference>
<dbReference type="GO" id="GO:0003677">
    <property type="term" value="F:DNA binding"/>
    <property type="evidence" value="ECO:0007669"/>
    <property type="project" value="InterPro"/>
</dbReference>
<keyword evidence="1 5" id="KW-0489">Methyltransferase</keyword>
<gene>
    <name evidence="5" type="ORF">SAMN05421643_13219</name>
</gene>
<proteinExistence type="inferred from homology"/>
<dbReference type="GO" id="GO:0008170">
    <property type="term" value="F:N-methyltransferase activity"/>
    <property type="evidence" value="ECO:0007669"/>
    <property type="project" value="InterPro"/>
</dbReference>
<keyword evidence="6" id="KW-1185">Reference proteome</keyword>